<evidence type="ECO:0000313" key="3">
    <source>
        <dbReference type="EMBL" id="TGG40931.1"/>
    </source>
</evidence>
<sequence length="118" mass="13068">MFALAQRNDISITATLADGLPLIFELEDVVAPAVRSAYAVQHISPATDIPRADYLELLYQTGTRRPPVAQKFDPDNVGIVVDKIDEVIADLNAGRPLNIQSKNELTRIFQDPFDEVFS</sequence>
<dbReference type="EMBL" id="SJSA01000005">
    <property type="protein sequence ID" value="TGG34896.1"/>
    <property type="molecule type" value="Genomic_DNA"/>
</dbReference>
<dbReference type="AlphaFoldDB" id="A0A4Z0V0T6"/>
<protein>
    <submittedName>
        <fullName evidence="1">Uncharacterized protein</fullName>
    </submittedName>
</protein>
<keyword evidence="4" id="KW-1185">Reference proteome</keyword>
<geneLocation type="plasmid" evidence="1">
    <name>pTAA-3-3</name>
</geneLocation>
<gene>
    <name evidence="2" type="ORF">EZ315_00160</name>
    <name evidence="3" type="ORF">EZ315_09735</name>
    <name evidence="1" type="ORF">EZ315_16230</name>
</gene>
<evidence type="ECO:0000313" key="1">
    <source>
        <dbReference type="EMBL" id="TGG34896.1"/>
    </source>
</evidence>
<keyword evidence="1" id="KW-0614">Plasmid</keyword>
<organism evidence="1 4">
    <name type="scientific">Duncaniella freteri</name>
    <dbReference type="NCBI Taxonomy" id="2530391"/>
    <lineage>
        <taxon>Bacteria</taxon>
        <taxon>Pseudomonadati</taxon>
        <taxon>Bacteroidota</taxon>
        <taxon>Bacteroidia</taxon>
        <taxon>Bacteroidales</taxon>
        <taxon>Muribaculaceae</taxon>
        <taxon>Duncaniella</taxon>
    </lineage>
</organism>
<evidence type="ECO:0000313" key="2">
    <source>
        <dbReference type="EMBL" id="TGG39200.1"/>
    </source>
</evidence>
<dbReference type="Proteomes" id="UP000297635">
    <property type="component" value="Unassembled WGS sequence"/>
</dbReference>
<accession>A0A4Z0V0T6</accession>
<evidence type="ECO:0000313" key="4">
    <source>
        <dbReference type="Proteomes" id="UP000297635"/>
    </source>
</evidence>
<name>A0A4Z0V0T6_9BACT</name>
<dbReference type="EMBL" id="SJSA01000001">
    <property type="protein sequence ID" value="TGG40931.1"/>
    <property type="molecule type" value="Genomic_DNA"/>
</dbReference>
<reference evidence="1 4" key="1">
    <citation type="submission" date="2019-02" db="EMBL/GenBank/DDBJ databases">
        <title>Isolation and identification of novel species under the genus Muribaculum.</title>
        <authorList>
            <person name="Miyake S."/>
            <person name="Ding Y."/>
            <person name="Low A."/>
            <person name="Soh M."/>
            <person name="Seedorf H."/>
        </authorList>
    </citation>
    <scope>NUCLEOTIDE SEQUENCE [LARGE SCALE GENOMIC DNA]</scope>
    <source>
        <strain evidence="1 4">TLL-A3</strain>
        <plasmid evidence="1">pTAA-3-3</plasmid>
    </source>
</reference>
<dbReference type="RefSeq" id="WP_135469467.1">
    <property type="nucleotide sequence ID" value="NZ_SJSA01000001.1"/>
</dbReference>
<dbReference type="GeneID" id="82151329"/>
<proteinExistence type="predicted"/>
<comment type="caution">
    <text evidence="1">The sequence shown here is derived from an EMBL/GenBank/DDBJ whole genome shotgun (WGS) entry which is preliminary data.</text>
</comment>
<dbReference type="EMBL" id="SJSA01000001">
    <property type="protein sequence ID" value="TGG39200.1"/>
    <property type="molecule type" value="Genomic_DNA"/>
</dbReference>